<dbReference type="Gene3D" id="2.30.180.10">
    <property type="entry name" value="FAS1 domain"/>
    <property type="match status" value="1"/>
</dbReference>
<dbReference type="InterPro" id="IPR000782">
    <property type="entry name" value="FAS1_domain"/>
</dbReference>
<sequence>MKFGARLIYIALLLMAFVEAKNVFKGLSNNFDELELQKRDGKRIANIDLKAESYGVFDKRDAKNVVLLNLVVDDDFSLEKRSKRDAKNIFNLQLNIDESELEKRDAKKVASLNLKIDDNFGLYKRDASAKNVQTINLKIDESEMSGWKAKRDNENVHTFHFVIPDTSLFEIEKNHESILFNIELDQDQLLVPEDSNEQYIFLTRVDPHAPHKVKVQDHASSKQQAEGQEIHDDSASLNMMPDTMHGSLATALTQFEEISIFASYIRDMVDLYKKCETHEFSTESEDGPLLFIFAPSNEAIVTLNQKPWEFPTKVKEKLNQNDEITTANIKTFIESHVVEGQGIFGESPLKLKTLNGNIIYLKNDDGQFMLKLEDIDEWLPIETIKILNNGALLIIDKTLTWPGRD</sequence>
<dbReference type="InterPro" id="IPR040200">
    <property type="entry name" value="Mug57-like"/>
</dbReference>
<evidence type="ECO:0000256" key="2">
    <source>
        <dbReference type="SAM" id="SignalP"/>
    </source>
</evidence>
<gene>
    <name evidence="4" type="ORF">CANARDRAFT_25976</name>
</gene>
<keyword evidence="1 2" id="KW-0732">Signal</keyword>
<protein>
    <recommendedName>
        <fullName evidence="3">FAS1 domain-containing protein</fullName>
    </recommendedName>
</protein>
<dbReference type="OrthoDB" id="5551751at2759"/>
<reference evidence="5" key="1">
    <citation type="submission" date="2016-04" db="EMBL/GenBank/DDBJ databases">
        <title>Comparative genomics of biotechnologically important yeasts.</title>
        <authorList>
            <consortium name="DOE Joint Genome Institute"/>
            <person name="Riley R."/>
            <person name="Haridas S."/>
            <person name="Wolfe K.H."/>
            <person name="Lopes M.R."/>
            <person name="Hittinger C.T."/>
            <person name="Goker M."/>
            <person name="Salamov A."/>
            <person name="Wisecaver J."/>
            <person name="Long T.M."/>
            <person name="Aerts A.L."/>
            <person name="Barry K."/>
            <person name="Choi C."/>
            <person name="Clum A."/>
            <person name="Coughlan A.Y."/>
            <person name="Deshpande S."/>
            <person name="Douglass A.P."/>
            <person name="Hanson S.J."/>
            <person name="Klenk H.-P."/>
            <person name="Labutti K."/>
            <person name="Lapidus A."/>
            <person name="Lindquist E."/>
            <person name="Lipzen A."/>
            <person name="Meier-Kolthoff J.P."/>
            <person name="Ohm R.A."/>
            <person name="Otillar R.P."/>
            <person name="Pangilinan J."/>
            <person name="Peng Y."/>
            <person name="Rokas A."/>
            <person name="Rosa C.A."/>
            <person name="Scheuner C."/>
            <person name="Sibirny A.A."/>
            <person name="Slot J.C."/>
            <person name="Stielow J.B."/>
            <person name="Sun H."/>
            <person name="Kurtzman C.P."/>
            <person name="Blackwell M."/>
            <person name="Grigoriev I.V."/>
            <person name="Jeffries T.W."/>
        </authorList>
    </citation>
    <scope>NUCLEOTIDE SEQUENCE [LARGE SCALE GENOMIC DNA]</scope>
    <source>
        <strain evidence="5">NRRL YB-2248</strain>
    </source>
</reference>
<evidence type="ECO:0000313" key="5">
    <source>
        <dbReference type="Proteomes" id="UP000094801"/>
    </source>
</evidence>
<dbReference type="EMBL" id="KV453847">
    <property type="protein sequence ID" value="ODV87759.1"/>
    <property type="molecule type" value="Genomic_DNA"/>
</dbReference>
<dbReference type="PANTHER" id="PTHR28156:SF1">
    <property type="entry name" value="FAS1 DOMAIN-CONTAINING PROTEIN YDR262W"/>
    <property type="match status" value="1"/>
</dbReference>
<feature type="chain" id="PRO_5009163069" description="FAS1 domain-containing protein" evidence="2">
    <location>
        <begin position="21"/>
        <end position="405"/>
    </location>
</feature>
<keyword evidence="5" id="KW-1185">Reference proteome</keyword>
<feature type="signal peptide" evidence="2">
    <location>
        <begin position="1"/>
        <end position="20"/>
    </location>
</feature>
<dbReference type="InterPro" id="IPR036378">
    <property type="entry name" value="FAS1_dom_sf"/>
</dbReference>
<dbReference type="PANTHER" id="PTHR28156">
    <property type="entry name" value="FAS1 DOMAIN-CONTAINING PROTEIN YDR262W"/>
    <property type="match status" value="1"/>
</dbReference>
<feature type="domain" description="FAS1" evidence="3">
    <location>
        <begin position="245"/>
        <end position="399"/>
    </location>
</feature>
<accession>A0A1E4T7M3</accession>
<dbReference type="STRING" id="983967.A0A1E4T7M3"/>
<proteinExistence type="predicted"/>
<organism evidence="4 5">
    <name type="scientific">[Candida] arabinofermentans NRRL YB-2248</name>
    <dbReference type="NCBI Taxonomy" id="983967"/>
    <lineage>
        <taxon>Eukaryota</taxon>
        <taxon>Fungi</taxon>
        <taxon>Dikarya</taxon>
        <taxon>Ascomycota</taxon>
        <taxon>Saccharomycotina</taxon>
        <taxon>Pichiomycetes</taxon>
        <taxon>Pichiales</taxon>
        <taxon>Pichiaceae</taxon>
        <taxon>Ogataea</taxon>
        <taxon>Ogataea/Candida clade</taxon>
    </lineage>
</organism>
<evidence type="ECO:0000256" key="1">
    <source>
        <dbReference type="ARBA" id="ARBA00022729"/>
    </source>
</evidence>
<dbReference type="SUPFAM" id="SSF82153">
    <property type="entry name" value="FAS1 domain"/>
    <property type="match status" value="1"/>
</dbReference>
<dbReference type="PROSITE" id="PS50213">
    <property type="entry name" value="FAS1"/>
    <property type="match status" value="1"/>
</dbReference>
<dbReference type="Proteomes" id="UP000094801">
    <property type="component" value="Unassembled WGS sequence"/>
</dbReference>
<dbReference type="AlphaFoldDB" id="A0A1E4T7M3"/>
<evidence type="ECO:0000259" key="3">
    <source>
        <dbReference type="PROSITE" id="PS50213"/>
    </source>
</evidence>
<name>A0A1E4T7M3_9ASCO</name>
<evidence type="ECO:0000313" key="4">
    <source>
        <dbReference type="EMBL" id="ODV87759.1"/>
    </source>
</evidence>